<feature type="transmembrane region" description="Helical" evidence="4">
    <location>
        <begin position="182"/>
        <end position="208"/>
    </location>
</feature>
<proteinExistence type="predicted"/>
<evidence type="ECO:0000313" key="5">
    <source>
        <dbReference type="Ensembl" id="ENSOKIP00005019942.1"/>
    </source>
</evidence>
<dbReference type="AlphaFoldDB" id="A0A8C7DG46"/>
<keyword evidence="1" id="KW-0963">Cytoplasm</keyword>
<dbReference type="GO" id="GO:0005840">
    <property type="term" value="C:ribosome"/>
    <property type="evidence" value="ECO:0007669"/>
    <property type="project" value="UniProtKB-KW"/>
</dbReference>
<dbReference type="GO" id="GO:1990904">
    <property type="term" value="C:ribonucleoprotein complex"/>
    <property type="evidence" value="ECO:0007669"/>
    <property type="project" value="UniProtKB-KW"/>
</dbReference>
<dbReference type="PANTHER" id="PTHR11830">
    <property type="entry name" value="40S RIBOSOMAL PROTEIN S3A"/>
    <property type="match status" value="1"/>
</dbReference>
<keyword evidence="2" id="KW-0689">Ribosomal protein</keyword>
<dbReference type="GO" id="GO:0003735">
    <property type="term" value="F:structural constituent of ribosome"/>
    <property type="evidence" value="ECO:0007669"/>
    <property type="project" value="InterPro"/>
</dbReference>
<dbReference type="GeneTree" id="ENSGT00390000018433"/>
<keyword evidence="4" id="KW-0812">Transmembrane</keyword>
<keyword evidence="4" id="KW-1133">Transmembrane helix</keyword>
<dbReference type="Pfam" id="PF01015">
    <property type="entry name" value="Ribosomal_S3Ae"/>
    <property type="match status" value="1"/>
</dbReference>
<reference evidence="5" key="1">
    <citation type="submission" date="2025-08" db="UniProtKB">
        <authorList>
            <consortium name="Ensembl"/>
        </authorList>
    </citation>
    <scope>IDENTIFICATION</scope>
</reference>
<keyword evidence="6" id="KW-1185">Reference proteome</keyword>
<sequence length="227" mass="25619">MAVGKNKRLTKGVKKGKGWYDVKAPARFNIRNIGQTLVSRTQGTRIASDSLKGHVFEVSLADLQNDKGAFCKFKLISDDVQGKNCLTQDKMCSMVKKCQTMIEAHLDVKTTDGYLLCLFCFGFTKKRTNHIRKTSYAQHQQVRQIRKKTMEIVTREVQTDDLKEIVNKLIPDSKKKKKNLPFVLLSVPQNVCNMFCAATMLCCCYVVLLTCCCHVVLLPCCVAMCCC</sequence>
<dbReference type="InterPro" id="IPR001593">
    <property type="entry name" value="Ribosomal_eS1"/>
</dbReference>
<accession>A0A8C7DG46</accession>
<dbReference type="Ensembl" id="ENSOKIT00005021240.1">
    <property type="protein sequence ID" value="ENSOKIP00005019942.1"/>
    <property type="gene ID" value="ENSOKIG00005008820.1"/>
</dbReference>
<dbReference type="SMART" id="SM01397">
    <property type="entry name" value="Ribosomal_S3Ae"/>
    <property type="match status" value="1"/>
</dbReference>
<evidence type="ECO:0000313" key="6">
    <source>
        <dbReference type="Proteomes" id="UP000694557"/>
    </source>
</evidence>
<keyword evidence="4" id="KW-0472">Membrane</keyword>
<name>A0A8C7DG46_ONCKI</name>
<reference evidence="5" key="2">
    <citation type="submission" date="2025-09" db="UniProtKB">
        <authorList>
            <consortium name="Ensembl"/>
        </authorList>
    </citation>
    <scope>IDENTIFICATION</scope>
</reference>
<evidence type="ECO:0000256" key="4">
    <source>
        <dbReference type="SAM" id="Phobius"/>
    </source>
</evidence>
<dbReference type="Proteomes" id="UP000694557">
    <property type="component" value="Unassembled WGS sequence"/>
</dbReference>
<protein>
    <recommendedName>
        <fullName evidence="7">40S ribosomal protein S3a</fullName>
    </recommendedName>
</protein>
<keyword evidence="3" id="KW-0687">Ribonucleoprotein</keyword>
<dbReference type="GO" id="GO:0006412">
    <property type="term" value="P:translation"/>
    <property type="evidence" value="ECO:0007669"/>
    <property type="project" value="InterPro"/>
</dbReference>
<evidence type="ECO:0000256" key="1">
    <source>
        <dbReference type="ARBA" id="ARBA00022490"/>
    </source>
</evidence>
<organism evidence="5 6">
    <name type="scientific">Oncorhynchus kisutch</name>
    <name type="common">Coho salmon</name>
    <name type="synonym">Salmo kisutch</name>
    <dbReference type="NCBI Taxonomy" id="8019"/>
    <lineage>
        <taxon>Eukaryota</taxon>
        <taxon>Metazoa</taxon>
        <taxon>Chordata</taxon>
        <taxon>Craniata</taxon>
        <taxon>Vertebrata</taxon>
        <taxon>Euteleostomi</taxon>
        <taxon>Actinopterygii</taxon>
        <taxon>Neopterygii</taxon>
        <taxon>Teleostei</taxon>
        <taxon>Protacanthopterygii</taxon>
        <taxon>Salmoniformes</taxon>
        <taxon>Salmonidae</taxon>
        <taxon>Salmoninae</taxon>
        <taxon>Oncorhynchus</taxon>
    </lineage>
</organism>
<evidence type="ECO:0008006" key="7">
    <source>
        <dbReference type="Google" id="ProtNLM"/>
    </source>
</evidence>
<evidence type="ECO:0000256" key="2">
    <source>
        <dbReference type="ARBA" id="ARBA00022980"/>
    </source>
</evidence>
<evidence type="ECO:0000256" key="3">
    <source>
        <dbReference type="ARBA" id="ARBA00023274"/>
    </source>
</evidence>